<keyword evidence="1" id="KW-0175">Coiled coil</keyword>
<accession>A0AAD1UC07</accession>
<reference evidence="2" key="1">
    <citation type="submission" date="2023-07" db="EMBL/GenBank/DDBJ databases">
        <authorList>
            <consortium name="AG Swart"/>
            <person name="Singh M."/>
            <person name="Singh A."/>
            <person name="Seah K."/>
            <person name="Emmerich C."/>
        </authorList>
    </citation>
    <scope>NUCLEOTIDE SEQUENCE</scope>
    <source>
        <strain evidence="2">DP1</strain>
    </source>
</reference>
<name>A0AAD1UC07_EUPCR</name>
<feature type="coiled-coil region" evidence="1">
    <location>
        <begin position="398"/>
        <end position="426"/>
    </location>
</feature>
<evidence type="ECO:0000256" key="1">
    <source>
        <dbReference type="SAM" id="Coils"/>
    </source>
</evidence>
<keyword evidence="3" id="KW-1185">Reference proteome</keyword>
<dbReference type="AlphaFoldDB" id="A0AAD1UC07"/>
<proteinExistence type="predicted"/>
<organism evidence="2 3">
    <name type="scientific">Euplotes crassus</name>
    <dbReference type="NCBI Taxonomy" id="5936"/>
    <lineage>
        <taxon>Eukaryota</taxon>
        <taxon>Sar</taxon>
        <taxon>Alveolata</taxon>
        <taxon>Ciliophora</taxon>
        <taxon>Intramacronucleata</taxon>
        <taxon>Spirotrichea</taxon>
        <taxon>Hypotrichia</taxon>
        <taxon>Euplotida</taxon>
        <taxon>Euplotidae</taxon>
        <taxon>Moneuplotes</taxon>
    </lineage>
</organism>
<dbReference type="EMBL" id="CAMPGE010006336">
    <property type="protein sequence ID" value="CAI2365180.1"/>
    <property type="molecule type" value="Genomic_DNA"/>
</dbReference>
<dbReference type="Proteomes" id="UP001295684">
    <property type="component" value="Unassembled WGS sequence"/>
</dbReference>
<sequence length="495" mass="56153">MEIGGEVKGLDWNESDVEQWKQYLQGKDVQGRGLVKEDGTVDFEGMKKLEILLEKYLGGCVGEEGIEKRGERDKVQDLNEENLKSNKSKCDTKEILNGYISPDEIKTKLSTLSPKDPKSDILSQTLISSSLNSPSLIKISSFSHTFCSSLLSFSLKLVSDQLKLLNLQNEKELIDEKYMFKKASGLKPKITRIGMRLPDIRIEDGIDERGQEAENICFTYVLEDTNGNTLGKFENKQYLDSEDFKLDCKEFGSKPVILQNAKIQIYRVFQDSESSNPAPGQSDLDLFLDVKDTDSPKNSKLNENLENGHKSIEAMIETFNPSTKYIGFSTITLPEDLSEECESFQTETPIYRGEKCKDDRNEIESSQQLNGDSAPEDINLNTKLDTIGNISIDFSLKYENLEQRLKREMDNEIQVLDKEIHACSQQIKSTRSSLKSCISWTKSFGFCPYQGIYNCDDDQSGHIERISFQNPANDSKTRSGCCWSHRDEKDCCIIF</sequence>
<evidence type="ECO:0000313" key="2">
    <source>
        <dbReference type="EMBL" id="CAI2365180.1"/>
    </source>
</evidence>
<comment type="caution">
    <text evidence="2">The sequence shown here is derived from an EMBL/GenBank/DDBJ whole genome shotgun (WGS) entry which is preliminary data.</text>
</comment>
<evidence type="ECO:0000313" key="3">
    <source>
        <dbReference type="Proteomes" id="UP001295684"/>
    </source>
</evidence>
<gene>
    <name evidence="2" type="ORF">ECRASSUSDP1_LOCUS6530</name>
</gene>
<protein>
    <submittedName>
        <fullName evidence="2">Uncharacterized protein</fullName>
    </submittedName>
</protein>